<proteinExistence type="predicted"/>
<comment type="caution">
    <text evidence="1">The sequence shown here is derived from an EMBL/GenBank/DDBJ whole genome shotgun (WGS) entry which is preliminary data.</text>
</comment>
<name>A0A9P1GAV7_9DINO</name>
<reference evidence="2 3" key="2">
    <citation type="submission" date="2024-05" db="EMBL/GenBank/DDBJ databases">
        <authorList>
            <person name="Chen Y."/>
            <person name="Shah S."/>
            <person name="Dougan E. K."/>
            <person name="Thang M."/>
            <person name="Chan C."/>
        </authorList>
    </citation>
    <scope>NUCLEOTIDE SEQUENCE [LARGE SCALE GENOMIC DNA]</scope>
</reference>
<dbReference type="Proteomes" id="UP001152797">
    <property type="component" value="Unassembled WGS sequence"/>
</dbReference>
<sequence length="116" mass="12894">MPGDPSLAALWEMEPSIRVASCESACLTKWANTRLIGVASTGAMSLNIKVLELLAEWWAKQVDMPQAIPIDKLRDQVVEWRTLMGFPTDHGAIASDSWGLKRLLSYGLRRWLAGAR</sequence>
<protein>
    <submittedName>
        <fullName evidence="1">Uncharacterized protein</fullName>
    </submittedName>
</protein>
<evidence type="ECO:0000313" key="3">
    <source>
        <dbReference type="Proteomes" id="UP001152797"/>
    </source>
</evidence>
<reference evidence="1" key="1">
    <citation type="submission" date="2022-10" db="EMBL/GenBank/DDBJ databases">
        <authorList>
            <person name="Chen Y."/>
            <person name="Dougan E. K."/>
            <person name="Chan C."/>
            <person name="Rhodes N."/>
            <person name="Thang M."/>
        </authorList>
    </citation>
    <scope>NUCLEOTIDE SEQUENCE</scope>
</reference>
<dbReference type="EMBL" id="CAMXCT030003301">
    <property type="protein sequence ID" value="CAL4790909.1"/>
    <property type="molecule type" value="Genomic_DNA"/>
</dbReference>
<keyword evidence="3" id="KW-1185">Reference proteome</keyword>
<dbReference type="EMBL" id="CAMXCT020003301">
    <property type="protein sequence ID" value="CAL1156972.1"/>
    <property type="molecule type" value="Genomic_DNA"/>
</dbReference>
<feature type="non-terminal residue" evidence="1">
    <location>
        <position position="1"/>
    </location>
</feature>
<gene>
    <name evidence="1" type="ORF">C1SCF055_LOCUS29452</name>
</gene>
<evidence type="ECO:0000313" key="2">
    <source>
        <dbReference type="EMBL" id="CAL4790909.1"/>
    </source>
</evidence>
<accession>A0A9P1GAV7</accession>
<organism evidence="1">
    <name type="scientific">Cladocopium goreaui</name>
    <dbReference type="NCBI Taxonomy" id="2562237"/>
    <lineage>
        <taxon>Eukaryota</taxon>
        <taxon>Sar</taxon>
        <taxon>Alveolata</taxon>
        <taxon>Dinophyceae</taxon>
        <taxon>Suessiales</taxon>
        <taxon>Symbiodiniaceae</taxon>
        <taxon>Cladocopium</taxon>
    </lineage>
</organism>
<dbReference type="EMBL" id="CAMXCT010003301">
    <property type="protein sequence ID" value="CAI4003597.1"/>
    <property type="molecule type" value="Genomic_DNA"/>
</dbReference>
<dbReference type="OrthoDB" id="433812at2759"/>
<dbReference type="AlphaFoldDB" id="A0A9P1GAV7"/>
<evidence type="ECO:0000313" key="1">
    <source>
        <dbReference type="EMBL" id="CAI4003597.1"/>
    </source>
</evidence>